<name>A0A401FZ76_9BACT</name>
<evidence type="ECO:0000313" key="1">
    <source>
        <dbReference type="EMBL" id="GBC62260.1"/>
    </source>
</evidence>
<comment type="caution">
    <text evidence="1">The sequence shown here is derived from an EMBL/GenBank/DDBJ whole genome shotgun (WGS) entry which is preliminary data.</text>
</comment>
<protein>
    <recommendedName>
        <fullName evidence="3">AdoMet activation domain-containing protein</fullName>
    </recommendedName>
</protein>
<sequence length="235" mass="25504">MEILKNIPIELTPREVMASLSQGKRDPSWMIEPAEKAVEMARDLWEPLIIYDWLRVDGVDGENVNVASDNPGHSVSLHMGPHAGLTEKAEMALVSINSIGEKLDEKVRELNQSGETLLGYLLDSVGVMALSKVGDAASALAEKEAEERGWGVGARLSPGSLVGWPVEGQHQLCGLLPMEKAGLELNSGGIIIPFKSASGFIGMGPEYKSAKVGSVCKFCMHKETCWRRKKNHGEQ</sequence>
<dbReference type="EMBL" id="BEXT01000001">
    <property type="protein sequence ID" value="GBC62260.1"/>
    <property type="molecule type" value="Genomic_DNA"/>
</dbReference>
<dbReference type="OrthoDB" id="5422674at2"/>
<dbReference type="SUPFAM" id="SSF56507">
    <property type="entry name" value="Methionine synthase activation domain-like"/>
    <property type="match status" value="1"/>
</dbReference>
<reference evidence="2" key="1">
    <citation type="submission" date="2017-11" db="EMBL/GenBank/DDBJ databases">
        <authorList>
            <person name="Watanabe M."/>
            <person name="Kojima H."/>
        </authorList>
    </citation>
    <scope>NUCLEOTIDE SEQUENCE [LARGE SCALE GENOMIC DNA]</scope>
    <source>
        <strain evidence="2">Tokyo 01</strain>
    </source>
</reference>
<reference evidence="2" key="2">
    <citation type="submission" date="2019-01" db="EMBL/GenBank/DDBJ databases">
        <title>Genome sequence of Desulfonema ishimotonii strain Tokyo 01.</title>
        <authorList>
            <person name="Fukui M."/>
        </authorList>
    </citation>
    <scope>NUCLEOTIDE SEQUENCE [LARGE SCALE GENOMIC DNA]</scope>
    <source>
        <strain evidence="2">Tokyo 01</strain>
    </source>
</reference>
<organism evidence="1 2">
    <name type="scientific">Desulfonema ishimotonii</name>
    <dbReference type="NCBI Taxonomy" id="45657"/>
    <lineage>
        <taxon>Bacteria</taxon>
        <taxon>Pseudomonadati</taxon>
        <taxon>Thermodesulfobacteriota</taxon>
        <taxon>Desulfobacteria</taxon>
        <taxon>Desulfobacterales</taxon>
        <taxon>Desulfococcaceae</taxon>
        <taxon>Desulfonema</taxon>
    </lineage>
</organism>
<dbReference type="Proteomes" id="UP000288096">
    <property type="component" value="Unassembled WGS sequence"/>
</dbReference>
<gene>
    <name evidence="1" type="ORF">DENIS_3229</name>
</gene>
<evidence type="ECO:0008006" key="3">
    <source>
        <dbReference type="Google" id="ProtNLM"/>
    </source>
</evidence>
<dbReference type="GO" id="GO:0008705">
    <property type="term" value="F:methionine synthase activity"/>
    <property type="evidence" value="ECO:0007669"/>
    <property type="project" value="InterPro"/>
</dbReference>
<accession>A0A401FZ76</accession>
<dbReference type="InterPro" id="IPR037010">
    <property type="entry name" value="VitB12-dep_Met_synth_activ_sf"/>
</dbReference>
<proteinExistence type="predicted"/>
<keyword evidence="2" id="KW-1185">Reference proteome</keyword>
<dbReference type="RefSeq" id="WP_124329448.1">
    <property type="nucleotide sequence ID" value="NZ_BEXT01000001.1"/>
</dbReference>
<evidence type="ECO:0000313" key="2">
    <source>
        <dbReference type="Proteomes" id="UP000288096"/>
    </source>
</evidence>
<dbReference type="Gene3D" id="3.40.109.40">
    <property type="match status" value="1"/>
</dbReference>
<dbReference type="AlphaFoldDB" id="A0A401FZ76"/>